<dbReference type="InterPro" id="IPR041790">
    <property type="entry name" value="MYLIP_FERM_C"/>
</dbReference>
<dbReference type="GO" id="GO:0061630">
    <property type="term" value="F:ubiquitin protein ligase activity"/>
    <property type="evidence" value="ECO:0007669"/>
    <property type="project" value="UniProtKB-EC"/>
</dbReference>
<dbReference type="PRINTS" id="PR00935">
    <property type="entry name" value="BAND41"/>
</dbReference>
<dbReference type="InterPro" id="IPR013083">
    <property type="entry name" value="Znf_RING/FYVE/PHD"/>
</dbReference>
<dbReference type="Proteomes" id="UP000007879">
    <property type="component" value="Unassembled WGS sequence"/>
</dbReference>
<evidence type="ECO:0000259" key="8">
    <source>
        <dbReference type="PROSITE" id="PS50057"/>
    </source>
</evidence>
<dbReference type="OMA" id="FRLKEPR"/>
<dbReference type="Pfam" id="PF09379">
    <property type="entry name" value="FERM_N"/>
    <property type="match status" value="1"/>
</dbReference>
<dbReference type="SUPFAM" id="SSF50729">
    <property type="entry name" value="PH domain-like"/>
    <property type="match status" value="1"/>
</dbReference>
<comment type="pathway">
    <text evidence="3">Protein modification; protein ubiquitination.</text>
</comment>
<keyword evidence="6" id="KW-0833">Ubl conjugation pathway</keyword>
<dbReference type="EnsemblMetazoa" id="XM_003384718.3">
    <property type="protein sequence ID" value="XP_003384766.1"/>
    <property type="gene ID" value="LOC100636403"/>
</dbReference>
<evidence type="ECO:0000256" key="1">
    <source>
        <dbReference type="ARBA" id="ARBA00000900"/>
    </source>
</evidence>
<reference evidence="9" key="2">
    <citation type="submission" date="2017-05" db="UniProtKB">
        <authorList>
            <consortium name="EnsemblMetazoa"/>
        </authorList>
    </citation>
    <scope>IDENTIFICATION</scope>
</reference>
<reference evidence="10" key="1">
    <citation type="journal article" date="2010" name="Nature">
        <title>The Amphimedon queenslandica genome and the evolution of animal complexity.</title>
        <authorList>
            <person name="Srivastava M."/>
            <person name="Simakov O."/>
            <person name="Chapman J."/>
            <person name="Fahey B."/>
            <person name="Gauthier M.E."/>
            <person name="Mitros T."/>
            <person name="Richards G.S."/>
            <person name="Conaco C."/>
            <person name="Dacre M."/>
            <person name="Hellsten U."/>
            <person name="Larroux C."/>
            <person name="Putnam N.H."/>
            <person name="Stanke M."/>
            <person name="Adamska M."/>
            <person name="Darling A."/>
            <person name="Degnan S.M."/>
            <person name="Oakley T.H."/>
            <person name="Plachetzki D.C."/>
            <person name="Zhai Y."/>
            <person name="Adamski M."/>
            <person name="Calcino A."/>
            <person name="Cummins S.F."/>
            <person name="Goodstein D.M."/>
            <person name="Harris C."/>
            <person name="Jackson D.J."/>
            <person name="Leys S.P."/>
            <person name="Shu S."/>
            <person name="Woodcroft B.J."/>
            <person name="Vervoort M."/>
            <person name="Kosik K.S."/>
            <person name="Manning G."/>
            <person name="Degnan B.M."/>
            <person name="Rokhsar D.S."/>
        </authorList>
    </citation>
    <scope>NUCLEOTIDE SEQUENCE [LARGE SCALE GENOMIC DNA]</scope>
</reference>
<dbReference type="InParanoid" id="A0A1X7VC52"/>
<dbReference type="STRING" id="400682.A0A1X7VC52"/>
<dbReference type="CDD" id="cd14473">
    <property type="entry name" value="FERM_B-lobe"/>
    <property type="match status" value="1"/>
</dbReference>
<dbReference type="InterPro" id="IPR029071">
    <property type="entry name" value="Ubiquitin-like_domsf"/>
</dbReference>
<accession>A0A1X7VC52</accession>
<evidence type="ECO:0000256" key="7">
    <source>
        <dbReference type="SAM" id="MobiDB-lite"/>
    </source>
</evidence>
<dbReference type="Gene3D" id="2.30.29.30">
    <property type="entry name" value="Pleckstrin-homology domain (PH domain)/Phosphotyrosine-binding domain (PTB)"/>
    <property type="match status" value="1"/>
</dbReference>
<keyword evidence="5" id="KW-0963">Cytoplasm</keyword>
<dbReference type="EnsemblMetazoa" id="Aqu2.1.37880_001">
    <property type="protein sequence ID" value="Aqu2.1.37880_001"/>
    <property type="gene ID" value="Aqu2.1.37880"/>
</dbReference>
<dbReference type="InterPro" id="IPR000299">
    <property type="entry name" value="FERM_domain"/>
</dbReference>
<proteinExistence type="predicted"/>
<feature type="compositionally biased region" description="Polar residues" evidence="7">
    <location>
        <begin position="357"/>
        <end position="375"/>
    </location>
</feature>
<feature type="region of interest" description="Disordered" evidence="7">
    <location>
        <begin position="473"/>
        <end position="558"/>
    </location>
</feature>
<evidence type="ECO:0000256" key="3">
    <source>
        <dbReference type="ARBA" id="ARBA00004906"/>
    </source>
</evidence>
<dbReference type="eggNOG" id="ENOG502QV76">
    <property type="taxonomic scope" value="Eukaryota"/>
</dbReference>
<dbReference type="CDD" id="cd13195">
    <property type="entry name" value="FERM_C_MYLIP_IDOL"/>
    <property type="match status" value="1"/>
</dbReference>
<name>A0A1X7VC52_AMPQE</name>
<evidence type="ECO:0000256" key="2">
    <source>
        <dbReference type="ARBA" id="ARBA00004496"/>
    </source>
</evidence>
<dbReference type="GO" id="GO:0016567">
    <property type="term" value="P:protein ubiquitination"/>
    <property type="evidence" value="ECO:0007669"/>
    <property type="project" value="UniProtKB-UniPathway"/>
</dbReference>
<sequence>MSCHGVSTGTISNLRTYLVRRLDGAEQDYTVDKKCNGSELLDKACKSLGLMEKDYFGLQYTDKNGDHLWVNLRNPLAEQLPPNSIKPALEMRVKYFVQPQKLIQPITRVLFYKHIRKELILGRLKVNSAKGARLTALIAQVDLGDFASGFNYRHKIPCSTSEMDNYDTRIRREHHKLIGMSPDIAIEKFLNEAASLEHYGVEMYHVVSGGRIKLIAGVGPTCILVLSPQLDVFERYSYSAIHYTAFHGRKFTAMAQSADEGPAQQIEYELKSRGAAQALYRSVTEFHTFFQQDKVSSVVKNAGYCKSIIGSFKNQSPDRFYFDVTKTHKEVVNYLWPILNPNSHSSRPLPPPLPSSGFPTTSMMSLASQRSTRSLPNHPPPHRHHPRAQPNMPRSVSSDNTTFRRVQPPPPFLPPATPPRNTPTGSRRGSHEMPRPPLSPFDPYASSVDSESTYNSGAESDTYVCMRSTGSYMRNGSDTYAPGGSDYSRTGSDTYAPGGSDYSRTGSDTYAPGGSETYINSGTSDISCNSMDRAPSPPPSYSEVDPNSEVPSPPPRPFTLNPTSFTMTGVLQSGADHSTEHHIFNFDTQDVLSRTRELENELQRLRTAMTCRVCRTQPLGATFCPCGHTICCYSCAVRLRQCWQCDVPITNVQKMVLA</sequence>
<protein>
    <recommendedName>
        <fullName evidence="4">RING-type E3 ubiquitin transferase</fullName>
        <ecNumber evidence="4">2.3.2.27</ecNumber>
    </recommendedName>
</protein>
<dbReference type="AlphaFoldDB" id="A0A1X7VC52"/>
<dbReference type="PANTHER" id="PTHR23280:SF13">
    <property type="entry name" value="E3 UBIQUITIN-PROTEIN LIGASE MYLIP"/>
    <property type="match status" value="1"/>
</dbReference>
<dbReference type="InterPro" id="IPR035963">
    <property type="entry name" value="FERM_2"/>
</dbReference>
<dbReference type="Gene3D" id="1.20.80.10">
    <property type="match status" value="1"/>
</dbReference>
<feature type="compositionally biased region" description="Polar residues" evidence="7">
    <location>
        <begin position="392"/>
        <end position="404"/>
    </location>
</feature>
<dbReference type="PROSITE" id="PS50057">
    <property type="entry name" value="FERM_3"/>
    <property type="match status" value="1"/>
</dbReference>
<dbReference type="Gene3D" id="3.30.40.10">
    <property type="entry name" value="Zinc/RING finger domain, C3HC4 (zinc finger)"/>
    <property type="match status" value="1"/>
</dbReference>
<evidence type="ECO:0000256" key="6">
    <source>
        <dbReference type="ARBA" id="ARBA00022786"/>
    </source>
</evidence>
<feature type="compositionally biased region" description="Polar residues" evidence="7">
    <location>
        <begin position="447"/>
        <end position="457"/>
    </location>
</feature>
<dbReference type="Pfam" id="PF13920">
    <property type="entry name" value="zf-C3HC4_3"/>
    <property type="match status" value="1"/>
</dbReference>
<dbReference type="Gene3D" id="3.10.20.90">
    <property type="entry name" value="Phosphatidylinositol 3-kinase Catalytic Subunit, Chain A, domain 1"/>
    <property type="match status" value="1"/>
</dbReference>
<evidence type="ECO:0000256" key="5">
    <source>
        <dbReference type="ARBA" id="ARBA00022490"/>
    </source>
</evidence>
<dbReference type="InterPro" id="IPR011993">
    <property type="entry name" value="PH-like_dom_sf"/>
</dbReference>
<feature type="region of interest" description="Disordered" evidence="7">
    <location>
        <begin position="343"/>
        <end position="457"/>
    </location>
</feature>
<dbReference type="Pfam" id="PF00373">
    <property type="entry name" value="FERM_M"/>
    <property type="match status" value="1"/>
</dbReference>
<gene>
    <name evidence="9" type="primary">100636403</name>
</gene>
<dbReference type="GO" id="GO:0005737">
    <property type="term" value="C:cytoplasm"/>
    <property type="evidence" value="ECO:0007669"/>
    <property type="project" value="UniProtKB-SubCell"/>
</dbReference>
<feature type="compositionally biased region" description="Polar residues" evidence="7">
    <location>
        <begin position="517"/>
        <end position="530"/>
    </location>
</feature>
<evidence type="ECO:0000313" key="10">
    <source>
        <dbReference type="Proteomes" id="UP000007879"/>
    </source>
</evidence>
<dbReference type="GO" id="GO:0006511">
    <property type="term" value="P:ubiquitin-dependent protein catabolic process"/>
    <property type="evidence" value="ECO:0007669"/>
    <property type="project" value="TreeGrafter"/>
</dbReference>
<dbReference type="InterPro" id="IPR014352">
    <property type="entry name" value="FERM/acyl-CoA-bd_prot_sf"/>
</dbReference>
<dbReference type="InterPro" id="IPR019749">
    <property type="entry name" value="Band_41_domain"/>
</dbReference>
<dbReference type="SMART" id="SM00295">
    <property type="entry name" value="B41"/>
    <property type="match status" value="1"/>
</dbReference>
<feature type="domain" description="FERM" evidence="8">
    <location>
        <begin position="15"/>
        <end position="294"/>
    </location>
</feature>
<dbReference type="OrthoDB" id="10037309at2759"/>
<dbReference type="UniPathway" id="UPA00143"/>
<dbReference type="EC" id="2.3.2.27" evidence="4"/>
<dbReference type="KEGG" id="aqu:100636403"/>
<dbReference type="InterPro" id="IPR018979">
    <property type="entry name" value="FERM_N"/>
</dbReference>
<dbReference type="SUPFAM" id="SSF54236">
    <property type="entry name" value="Ubiquitin-like"/>
    <property type="match status" value="1"/>
</dbReference>
<evidence type="ECO:0000313" key="9">
    <source>
        <dbReference type="EnsemblMetazoa" id="Aqu2.1.37880_001"/>
    </source>
</evidence>
<comment type="catalytic activity">
    <reaction evidence="1">
        <text>S-ubiquitinyl-[E2 ubiquitin-conjugating enzyme]-L-cysteine + [acceptor protein]-L-lysine = [E2 ubiquitin-conjugating enzyme]-L-cysteine + N(6)-ubiquitinyl-[acceptor protein]-L-lysine.</text>
        <dbReference type="EC" id="2.3.2.27"/>
    </reaction>
</comment>
<dbReference type="CDD" id="cd17104">
    <property type="entry name" value="FERM_F1_MYLIP"/>
    <property type="match status" value="1"/>
</dbReference>
<evidence type="ECO:0000256" key="4">
    <source>
        <dbReference type="ARBA" id="ARBA00012483"/>
    </source>
</evidence>
<feature type="compositionally biased region" description="Pro residues" evidence="7">
    <location>
        <begin position="407"/>
        <end position="421"/>
    </location>
</feature>
<dbReference type="SUPFAM" id="SSF47031">
    <property type="entry name" value="Second domain of FERM"/>
    <property type="match status" value="1"/>
</dbReference>
<keyword evidence="10" id="KW-1185">Reference proteome</keyword>
<dbReference type="InterPro" id="IPR019748">
    <property type="entry name" value="FERM_central"/>
</dbReference>
<organism evidence="9">
    <name type="scientific">Amphimedon queenslandica</name>
    <name type="common">Sponge</name>
    <dbReference type="NCBI Taxonomy" id="400682"/>
    <lineage>
        <taxon>Eukaryota</taxon>
        <taxon>Metazoa</taxon>
        <taxon>Porifera</taxon>
        <taxon>Demospongiae</taxon>
        <taxon>Heteroscleromorpha</taxon>
        <taxon>Haplosclerida</taxon>
        <taxon>Niphatidae</taxon>
        <taxon>Amphimedon</taxon>
    </lineage>
</organism>
<dbReference type="PANTHER" id="PTHR23280">
    <property type="entry name" value="4.1 G PROTEIN"/>
    <property type="match status" value="1"/>
</dbReference>
<comment type="subcellular location">
    <subcellularLocation>
        <location evidence="2">Cytoplasm</location>
    </subcellularLocation>
</comment>